<feature type="region of interest" description="Disordered" evidence="1">
    <location>
        <begin position="1"/>
        <end position="80"/>
    </location>
</feature>
<keyword evidence="3" id="KW-1185">Reference proteome</keyword>
<protein>
    <submittedName>
        <fullName evidence="2">Uncharacterized protein</fullName>
    </submittedName>
</protein>
<evidence type="ECO:0000313" key="2">
    <source>
        <dbReference type="EMBL" id="OTG03887.1"/>
    </source>
</evidence>
<name>A0A251SYE5_HELAN</name>
<dbReference type="EMBL" id="CM007901">
    <property type="protein sequence ID" value="OTG03887.1"/>
    <property type="molecule type" value="Genomic_DNA"/>
</dbReference>
<proteinExistence type="predicted"/>
<accession>A0A251SYE5</accession>
<dbReference type="Proteomes" id="UP000215914">
    <property type="component" value="Chromosome 12"/>
</dbReference>
<dbReference type="AlphaFoldDB" id="A0A251SYE5"/>
<gene>
    <name evidence="2" type="ORF">HannXRQ_Chr12g0356251</name>
</gene>
<feature type="compositionally biased region" description="Polar residues" evidence="1">
    <location>
        <begin position="1"/>
        <end position="34"/>
    </location>
</feature>
<sequence>MPPVTTINHYSSPDVSNQYRSPPSTALPQIQVGDTRTTTQPPPNRRVAALSTTSPQPKSWFSSEVWAPTGTLEDTTVGLQ</sequence>
<dbReference type="InParanoid" id="A0A251SYE5"/>
<organism evidence="2 3">
    <name type="scientific">Helianthus annuus</name>
    <name type="common">Common sunflower</name>
    <dbReference type="NCBI Taxonomy" id="4232"/>
    <lineage>
        <taxon>Eukaryota</taxon>
        <taxon>Viridiplantae</taxon>
        <taxon>Streptophyta</taxon>
        <taxon>Embryophyta</taxon>
        <taxon>Tracheophyta</taxon>
        <taxon>Spermatophyta</taxon>
        <taxon>Magnoliopsida</taxon>
        <taxon>eudicotyledons</taxon>
        <taxon>Gunneridae</taxon>
        <taxon>Pentapetalae</taxon>
        <taxon>asterids</taxon>
        <taxon>campanulids</taxon>
        <taxon>Asterales</taxon>
        <taxon>Asteraceae</taxon>
        <taxon>Asteroideae</taxon>
        <taxon>Heliantheae alliance</taxon>
        <taxon>Heliantheae</taxon>
        <taxon>Helianthus</taxon>
    </lineage>
</organism>
<reference evidence="3" key="1">
    <citation type="journal article" date="2017" name="Nature">
        <title>The sunflower genome provides insights into oil metabolism, flowering and Asterid evolution.</title>
        <authorList>
            <person name="Badouin H."/>
            <person name="Gouzy J."/>
            <person name="Grassa C.J."/>
            <person name="Murat F."/>
            <person name="Staton S.E."/>
            <person name="Cottret L."/>
            <person name="Lelandais-Briere C."/>
            <person name="Owens G.L."/>
            <person name="Carrere S."/>
            <person name="Mayjonade B."/>
            <person name="Legrand L."/>
            <person name="Gill N."/>
            <person name="Kane N.C."/>
            <person name="Bowers J.E."/>
            <person name="Hubner S."/>
            <person name="Bellec A."/>
            <person name="Berard A."/>
            <person name="Berges H."/>
            <person name="Blanchet N."/>
            <person name="Boniface M.C."/>
            <person name="Brunel D."/>
            <person name="Catrice O."/>
            <person name="Chaidir N."/>
            <person name="Claudel C."/>
            <person name="Donnadieu C."/>
            <person name="Faraut T."/>
            <person name="Fievet G."/>
            <person name="Helmstetter N."/>
            <person name="King M."/>
            <person name="Knapp S.J."/>
            <person name="Lai Z."/>
            <person name="Le Paslier M.C."/>
            <person name="Lippi Y."/>
            <person name="Lorenzon L."/>
            <person name="Mandel J.R."/>
            <person name="Marage G."/>
            <person name="Marchand G."/>
            <person name="Marquand E."/>
            <person name="Bret-Mestries E."/>
            <person name="Morien E."/>
            <person name="Nambeesan S."/>
            <person name="Nguyen T."/>
            <person name="Pegot-Espagnet P."/>
            <person name="Pouilly N."/>
            <person name="Raftis F."/>
            <person name="Sallet E."/>
            <person name="Schiex T."/>
            <person name="Thomas J."/>
            <person name="Vandecasteele C."/>
            <person name="Vares D."/>
            <person name="Vear F."/>
            <person name="Vautrin S."/>
            <person name="Crespi M."/>
            <person name="Mangin B."/>
            <person name="Burke J.M."/>
            <person name="Salse J."/>
            <person name="Munos S."/>
            <person name="Vincourt P."/>
            <person name="Rieseberg L.H."/>
            <person name="Langlade N.B."/>
        </authorList>
    </citation>
    <scope>NUCLEOTIDE SEQUENCE [LARGE SCALE GENOMIC DNA]</scope>
    <source>
        <strain evidence="3">cv. SF193</strain>
    </source>
</reference>
<evidence type="ECO:0000313" key="3">
    <source>
        <dbReference type="Proteomes" id="UP000215914"/>
    </source>
</evidence>
<feature type="compositionally biased region" description="Polar residues" evidence="1">
    <location>
        <begin position="50"/>
        <end position="62"/>
    </location>
</feature>
<evidence type="ECO:0000256" key="1">
    <source>
        <dbReference type="SAM" id="MobiDB-lite"/>
    </source>
</evidence>